<gene>
    <name evidence="1" type="ORF">GCM10023189_10480</name>
</gene>
<keyword evidence="2" id="KW-1185">Reference proteome</keyword>
<accession>A0ABP8MHV6</accession>
<proteinExistence type="predicted"/>
<comment type="caution">
    <text evidence="1">The sequence shown here is derived from an EMBL/GenBank/DDBJ whole genome shotgun (WGS) entry which is preliminary data.</text>
</comment>
<dbReference type="RefSeq" id="WP_345241296.1">
    <property type="nucleotide sequence ID" value="NZ_BAABHD010000010.1"/>
</dbReference>
<evidence type="ECO:0008006" key="3">
    <source>
        <dbReference type="Google" id="ProtNLM"/>
    </source>
</evidence>
<evidence type="ECO:0000313" key="2">
    <source>
        <dbReference type="Proteomes" id="UP001501175"/>
    </source>
</evidence>
<evidence type="ECO:0000313" key="1">
    <source>
        <dbReference type="EMBL" id="GAA4450177.1"/>
    </source>
</evidence>
<reference evidence="2" key="1">
    <citation type="journal article" date="2019" name="Int. J. Syst. Evol. Microbiol.">
        <title>The Global Catalogue of Microorganisms (GCM) 10K type strain sequencing project: providing services to taxonomists for standard genome sequencing and annotation.</title>
        <authorList>
            <consortium name="The Broad Institute Genomics Platform"/>
            <consortium name="The Broad Institute Genome Sequencing Center for Infectious Disease"/>
            <person name="Wu L."/>
            <person name="Ma J."/>
        </authorList>
    </citation>
    <scope>NUCLEOTIDE SEQUENCE [LARGE SCALE GENOMIC DNA]</scope>
    <source>
        <strain evidence="2">JCM 17927</strain>
    </source>
</reference>
<dbReference type="Proteomes" id="UP001501175">
    <property type="component" value="Unassembled WGS sequence"/>
</dbReference>
<organism evidence="1 2">
    <name type="scientific">Nibrella saemangeumensis</name>
    <dbReference type="NCBI Taxonomy" id="1084526"/>
    <lineage>
        <taxon>Bacteria</taxon>
        <taxon>Pseudomonadati</taxon>
        <taxon>Bacteroidota</taxon>
        <taxon>Cytophagia</taxon>
        <taxon>Cytophagales</taxon>
        <taxon>Spirosomataceae</taxon>
        <taxon>Nibrella</taxon>
    </lineage>
</organism>
<sequence>MKQTLYMLFCLCWLGAADGRAQAPDITQERLTEFKDLTLRRVNDLQEYLTVIADKKRSLDERRMAIGLALDLFAQPDGRKALMQVSRRDGTKRTLPVEQYLNNLMSTRYSDVKLTFYDAAVATDFEKGTDGNYHATATYFQDFQGFDTTGKMLYGDRTRKDIAVTAKAMGPYKDVGQLDIKVFFGDVKVSETIPIPAN</sequence>
<protein>
    <recommendedName>
        <fullName evidence="3">DUF3887 domain-containing protein</fullName>
    </recommendedName>
</protein>
<name>A0ABP8MHV6_9BACT</name>
<dbReference type="EMBL" id="BAABHD010000010">
    <property type="protein sequence ID" value="GAA4450177.1"/>
    <property type="molecule type" value="Genomic_DNA"/>
</dbReference>